<evidence type="ECO:0000313" key="2">
    <source>
        <dbReference type="EMBL" id="CAB4698688.1"/>
    </source>
</evidence>
<dbReference type="EMBL" id="CAFBQX010000005">
    <property type="protein sequence ID" value="CAB5073499.1"/>
    <property type="molecule type" value="Genomic_DNA"/>
</dbReference>
<dbReference type="PANTHER" id="PTHR34389">
    <property type="entry name" value="L-RHAMNOSE MUTAROTASE"/>
    <property type="match status" value="1"/>
</dbReference>
<dbReference type="EMBL" id="CAFBLD010000009">
    <property type="protein sequence ID" value="CAB4874687.1"/>
    <property type="molecule type" value="Genomic_DNA"/>
</dbReference>
<evidence type="ECO:0000313" key="5">
    <source>
        <dbReference type="EMBL" id="CAB4825506.1"/>
    </source>
</evidence>
<dbReference type="PANTHER" id="PTHR34389:SF2">
    <property type="entry name" value="L-RHAMNOSE MUTAROTASE"/>
    <property type="match status" value="1"/>
</dbReference>
<evidence type="ECO:0000313" key="3">
    <source>
        <dbReference type="EMBL" id="CAB4730855.1"/>
    </source>
</evidence>
<dbReference type="InterPro" id="IPR011008">
    <property type="entry name" value="Dimeric_a/b-barrel"/>
</dbReference>
<dbReference type="EMBL" id="CAEZZW010000008">
    <property type="protein sequence ID" value="CAB4786518.1"/>
    <property type="molecule type" value="Genomic_DNA"/>
</dbReference>
<dbReference type="EMBL" id="CAFBNH010000008">
    <property type="protein sequence ID" value="CAB4951801.1"/>
    <property type="molecule type" value="Genomic_DNA"/>
</dbReference>
<dbReference type="EMBL" id="CAEZYM010000012">
    <property type="protein sequence ID" value="CAB4730855.1"/>
    <property type="molecule type" value="Genomic_DNA"/>
</dbReference>
<dbReference type="AlphaFoldDB" id="A0A6J5ZQS1"/>
<protein>
    <submittedName>
        <fullName evidence="1">Unannotated protein</fullName>
    </submittedName>
</protein>
<evidence type="ECO:0000313" key="9">
    <source>
        <dbReference type="EMBL" id="CAB5073499.1"/>
    </source>
</evidence>
<dbReference type="EMBL" id="CAFABH010000006">
    <property type="protein sequence ID" value="CAB4825506.1"/>
    <property type="molecule type" value="Genomic_DNA"/>
</dbReference>
<dbReference type="EMBL" id="CAESAE010000007">
    <property type="protein sequence ID" value="CAB4342960.1"/>
    <property type="molecule type" value="Genomic_DNA"/>
</dbReference>
<organism evidence="1">
    <name type="scientific">freshwater metagenome</name>
    <dbReference type="NCBI Taxonomy" id="449393"/>
    <lineage>
        <taxon>unclassified sequences</taxon>
        <taxon>metagenomes</taxon>
        <taxon>ecological metagenomes</taxon>
    </lineage>
</organism>
<dbReference type="InterPro" id="IPR008000">
    <property type="entry name" value="Rham/fucose_mutarotase"/>
</dbReference>
<evidence type="ECO:0000313" key="8">
    <source>
        <dbReference type="EMBL" id="CAB4974072.1"/>
    </source>
</evidence>
<dbReference type="Pfam" id="PF05336">
    <property type="entry name" value="rhaM"/>
    <property type="match status" value="1"/>
</dbReference>
<evidence type="ECO:0000313" key="7">
    <source>
        <dbReference type="EMBL" id="CAB4951801.1"/>
    </source>
</evidence>
<proteinExistence type="predicted"/>
<evidence type="ECO:0000313" key="6">
    <source>
        <dbReference type="EMBL" id="CAB4874687.1"/>
    </source>
</evidence>
<dbReference type="Gene3D" id="3.30.70.100">
    <property type="match status" value="1"/>
</dbReference>
<dbReference type="GO" id="GO:0016857">
    <property type="term" value="F:racemase and epimerase activity, acting on carbohydrates and derivatives"/>
    <property type="evidence" value="ECO:0007669"/>
    <property type="project" value="InterPro"/>
</dbReference>
<name>A0A6J5ZQS1_9ZZZZ</name>
<dbReference type="EMBL" id="CAFBOC010000006">
    <property type="protein sequence ID" value="CAB4974072.1"/>
    <property type="molecule type" value="Genomic_DNA"/>
</dbReference>
<dbReference type="EMBL" id="CAEZXO010000007">
    <property type="protein sequence ID" value="CAB4698688.1"/>
    <property type="molecule type" value="Genomic_DNA"/>
</dbReference>
<accession>A0A6J5ZQS1</accession>
<reference evidence="1" key="1">
    <citation type="submission" date="2020-05" db="EMBL/GenBank/DDBJ databases">
        <authorList>
            <person name="Chiriac C."/>
            <person name="Salcher M."/>
            <person name="Ghai R."/>
            <person name="Kavagutti S V."/>
        </authorList>
    </citation>
    <scope>NUCLEOTIDE SEQUENCE</scope>
</reference>
<dbReference type="SUPFAM" id="SSF54909">
    <property type="entry name" value="Dimeric alpha+beta barrel"/>
    <property type="match status" value="1"/>
</dbReference>
<gene>
    <name evidence="2" type="ORF">UFOPK2510_01175</name>
    <name evidence="3" type="ORF">UFOPK2718_01231</name>
    <name evidence="4" type="ORF">UFOPK2936_01327</name>
    <name evidence="5" type="ORF">UFOPK3174_00524</name>
    <name evidence="6" type="ORF">UFOPK3328_01280</name>
    <name evidence="7" type="ORF">UFOPK3779_01266</name>
    <name evidence="8" type="ORF">UFOPK3913_00677</name>
    <name evidence="1" type="ORF">UFOPK4107_01194</name>
    <name evidence="9" type="ORF">UFOPK4403_00941</name>
</gene>
<evidence type="ECO:0000313" key="1">
    <source>
        <dbReference type="EMBL" id="CAB4342960.1"/>
    </source>
</evidence>
<evidence type="ECO:0000313" key="4">
    <source>
        <dbReference type="EMBL" id="CAB4786518.1"/>
    </source>
</evidence>
<sequence length="109" mass="12517">MPIKRIASVIGVKPADIVEYERIHADVWPDVLAAIKKANVQNYSIFRHGNLLFSYMEYTGNNYEADMASIAADLVTQEWWKVTAPMQEQVAEVIGDEWWHVIPEAFHLD</sequence>